<keyword evidence="4" id="KW-1185">Reference proteome</keyword>
<keyword evidence="2" id="KW-0812">Transmembrane</keyword>
<name>A0A812J0V8_9DINO</name>
<dbReference type="Proteomes" id="UP000601435">
    <property type="component" value="Unassembled WGS sequence"/>
</dbReference>
<protein>
    <submittedName>
        <fullName evidence="3">Uncharacterized protein</fullName>
    </submittedName>
</protein>
<accession>A0A812J0V8</accession>
<feature type="region of interest" description="Disordered" evidence="1">
    <location>
        <begin position="136"/>
        <end position="197"/>
    </location>
</feature>
<evidence type="ECO:0000256" key="1">
    <source>
        <dbReference type="SAM" id="MobiDB-lite"/>
    </source>
</evidence>
<proteinExistence type="predicted"/>
<feature type="non-terminal residue" evidence="3">
    <location>
        <position position="1"/>
    </location>
</feature>
<feature type="transmembrane region" description="Helical" evidence="2">
    <location>
        <begin position="108"/>
        <end position="128"/>
    </location>
</feature>
<dbReference type="EMBL" id="CAJNJA010005434">
    <property type="protein sequence ID" value="CAE7190308.1"/>
    <property type="molecule type" value="Genomic_DNA"/>
</dbReference>
<dbReference type="AlphaFoldDB" id="A0A812J0V8"/>
<feature type="compositionally biased region" description="Basic and acidic residues" evidence="1">
    <location>
        <begin position="172"/>
        <end position="191"/>
    </location>
</feature>
<evidence type="ECO:0000313" key="4">
    <source>
        <dbReference type="Proteomes" id="UP000601435"/>
    </source>
</evidence>
<organism evidence="3 4">
    <name type="scientific">Symbiodinium necroappetens</name>
    <dbReference type="NCBI Taxonomy" id="1628268"/>
    <lineage>
        <taxon>Eukaryota</taxon>
        <taxon>Sar</taxon>
        <taxon>Alveolata</taxon>
        <taxon>Dinophyceae</taxon>
        <taxon>Suessiales</taxon>
        <taxon>Symbiodiniaceae</taxon>
        <taxon>Symbiodinium</taxon>
    </lineage>
</organism>
<evidence type="ECO:0000313" key="3">
    <source>
        <dbReference type="EMBL" id="CAE7190308.1"/>
    </source>
</evidence>
<reference evidence="3" key="1">
    <citation type="submission" date="2021-02" db="EMBL/GenBank/DDBJ databases">
        <authorList>
            <person name="Dougan E. K."/>
            <person name="Rhodes N."/>
            <person name="Thang M."/>
            <person name="Chan C."/>
        </authorList>
    </citation>
    <scope>NUCLEOTIDE SEQUENCE</scope>
</reference>
<evidence type="ECO:0000256" key="2">
    <source>
        <dbReference type="SAM" id="Phobius"/>
    </source>
</evidence>
<keyword evidence="2" id="KW-1133">Transmembrane helix</keyword>
<feature type="transmembrane region" description="Helical" evidence="2">
    <location>
        <begin position="39"/>
        <end position="56"/>
    </location>
</feature>
<dbReference type="OrthoDB" id="430782at2759"/>
<keyword evidence="2" id="KW-0472">Membrane</keyword>
<feature type="transmembrane region" description="Helical" evidence="2">
    <location>
        <begin position="65"/>
        <end position="88"/>
    </location>
</feature>
<comment type="caution">
    <text evidence="3">The sequence shown here is derived from an EMBL/GenBank/DDBJ whole genome shotgun (WGS) entry which is preliminary data.</text>
</comment>
<gene>
    <name evidence="3" type="ORF">SNEC2469_LOCUS1097</name>
</gene>
<feature type="compositionally biased region" description="Gly residues" evidence="1">
    <location>
        <begin position="149"/>
        <end position="158"/>
    </location>
</feature>
<sequence length="219" mass="24885">PVALGGYSSYAKSRQTTILCLLILQTVVILSRWVFLLDILGGFIMAIATGFGWYAYKEEMHGTFLCYWGMMCFINGIFDFVKFIDFWVHSPFPLFSDNLPFSSNLRSLILILVPAVTLPAAVIAWYVYKDAENGGGGYEDRSERTPLRGSGGGSGPGLLGPYAKKGRRNRRTWREGGREREREIRREDTQREGAACFEPVAESQVHLRRQFWQKEKLDP</sequence>